<dbReference type="RefSeq" id="WP_035326491.1">
    <property type="nucleotide sequence ID" value="NZ_CP015125.1"/>
</dbReference>
<dbReference type="PROSITE" id="PS51257">
    <property type="entry name" value="PROKAR_LIPOPROTEIN"/>
    <property type="match status" value="1"/>
</dbReference>
<evidence type="ECO:0000313" key="1">
    <source>
        <dbReference type="EMBL" id="KGO07034.1"/>
    </source>
</evidence>
<accession>A0A0A2GUU4</accession>
<protein>
    <recommendedName>
        <fullName evidence="3">Deacetylase PdaC domain-containing protein</fullName>
    </recommendedName>
</protein>
<dbReference type="Gene3D" id="3.30.565.40">
    <property type="entry name" value="Fervidobacterium nodosum Rt17-B1 like"/>
    <property type="match status" value="1"/>
</dbReference>
<name>A0A0A2GUU4_9FLAO</name>
<organism evidence="1 2">
    <name type="scientific">Dokdonia donghaensis DSW-1</name>
    <dbReference type="NCBI Taxonomy" id="1300343"/>
    <lineage>
        <taxon>Bacteria</taxon>
        <taxon>Pseudomonadati</taxon>
        <taxon>Bacteroidota</taxon>
        <taxon>Flavobacteriia</taxon>
        <taxon>Flavobacteriales</taxon>
        <taxon>Flavobacteriaceae</taxon>
        <taxon>Dokdonia</taxon>
    </lineage>
</organism>
<dbReference type="AlphaFoldDB" id="A0A0A2GUU4"/>
<proteinExistence type="predicted"/>
<keyword evidence="2" id="KW-1185">Reference proteome</keyword>
<dbReference type="Proteomes" id="UP000030140">
    <property type="component" value="Unassembled WGS sequence"/>
</dbReference>
<sequence>MKKHLAPLLLIIIYITTVSCEKEIVYETNSTHYTTSDINICATQHCPDIDIEIITFTSPETVKDFANKWILDKTTSTLYNASNVPDLSITDAIDLYINESQISYPETTELSDAHEIQIETALSYGTNNLLSIVHYTYQFSGGASGYDTASYLNLNPQNGELLSKEALFTEDFYAFAKAYFTKEYPQQEHLFNVLTFNENLQEVGFTEDGVILNYAEVDALYTENMVVTIPWNETESYLTF</sequence>
<dbReference type="EMBL" id="JSAQ01000001">
    <property type="protein sequence ID" value="KGO07034.1"/>
    <property type="molecule type" value="Genomic_DNA"/>
</dbReference>
<evidence type="ECO:0008006" key="3">
    <source>
        <dbReference type="Google" id="ProtNLM"/>
    </source>
</evidence>
<dbReference type="PATRIC" id="fig|1300343.5.peg.764"/>
<evidence type="ECO:0000313" key="2">
    <source>
        <dbReference type="Proteomes" id="UP000030140"/>
    </source>
</evidence>
<dbReference type="KEGG" id="ddo:I597_0754"/>
<dbReference type="OrthoDB" id="594879at2"/>
<gene>
    <name evidence="1" type="ORF">NV36_09410</name>
</gene>
<reference evidence="1 2" key="1">
    <citation type="submission" date="2014-10" db="EMBL/GenBank/DDBJ databases">
        <title>Draft genome sequence of the proteorhodopsin-containing marine bacterium Dokdonia donghaensis.</title>
        <authorList>
            <person name="Gomez-Consarnau L."/>
            <person name="Gonzalez J.M."/>
            <person name="Riedel T."/>
            <person name="Jaenicke S."/>
            <person name="Wagner-Doebler I."/>
            <person name="Fuhrman J.A."/>
        </authorList>
    </citation>
    <scope>NUCLEOTIDE SEQUENCE [LARGE SCALE GENOMIC DNA]</scope>
    <source>
        <strain evidence="1 2">DSW-1</strain>
    </source>
</reference>
<comment type="caution">
    <text evidence="1">The sequence shown here is derived from an EMBL/GenBank/DDBJ whole genome shotgun (WGS) entry which is preliminary data.</text>
</comment>